<keyword evidence="3" id="KW-1185">Reference proteome</keyword>
<sequence length="164" mass="18831">MAIIFLHLFTAPWEIIIRYFCHLYFRKKMKLITRIAFATLLTTGFSITAQAADVKAAPAPAQDPIVQHLKLTNDQVAKIKSLHQQLESNVQQISQQEIKDGALINVIHSGKWDEKAVNDQLAAFSKIDQQVRYYRVKYYFEVNKVLTPEQRTQVKKDLADALSE</sequence>
<dbReference type="InterPro" id="IPR012899">
    <property type="entry name" value="LTXXQ"/>
</dbReference>
<evidence type="ECO:0000313" key="2">
    <source>
        <dbReference type="EMBL" id="CDL09861.1"/>
    </source>
</evidence>
<dbReference type="eggNOG" id="COG3678">
    <property type="taxonomic scope" value="Bacteria"/>
</dbReference>
<evidence type="ECO:0000256" key="1">
    <source>
        <dbReference type="SAM" id="Coils"/>
    </source>
</evidence>
<dbReference type="Gene3D" id="1.20.120.1490">
    <property type="match status" value="1"/>
</dbReference>
<dbReference type="EMBL" id="CBWK010000409">
    <property type="protein sequence ID" value="CDL09861.1"/>
    <property type="molecule type" value="Genomic_DNA"/>
</dbReference>
<dbReference type="Pfam" id="PF07813">
    <property type="entry name" value="LTXXQ"/>
    <property type="match status" value="1"/>
</dbReference>
<dbReference type="Proteomes" id="UP000019183">
    <property type="component" value="Unassembled WGS sequence"/>
</dbReference>
<feature type="coiled-coil region" evidence="1">
    <location>
        <begin position="69"/>
        <end position="96"/>
    </location>
</feature>
<dbReference type="AlphaFoldDB" id="W1DJT1"/>
<organism evidence="2 3">
    <name type="scientific">Klebsiella pneumoniae IS43</name>
    <dbReference type="NCBI Taxonomy" id="1432552"/>
    <lineage>
        <taxon>Bacteria</taxon>
        <taxon>Pseudomonadati</taxon>
        <taxon>Pseudomonadota</taxon>
        <taxon>Gammaproteobacteria</taxon>
        <taxon>Enterobacterales</taxon>
        <taxon>Enterobacteriaceae</taxon>
        <taxon>Klebsiella/Raoultella group</taxon>
        <taxon>Klebsiella</taxon>
        <taxon>Klebsiella pneumoniae complex</taxon>
    </lineage>
</organism>
<accession>W1DJT1</accession>
<comment type="caution">
    <text evidence="2">The sequence shown here is derived from an EMBL/GenBank/DDBJ whole genome shotgun (WGS) entry which is preliminary data.</text>
</comment>
<name>W1DJT1_KLEPN</name>
<protein>
    <submittedName>
        <fullName evidence="2">Probable secreted protein</fullName>
    </submittedName>
</protein>
<dbReference type="CDD" id="cd09916">
    <property type="entry name" value="CpxP_like"/>
    <property type="match status" value="1"/>
</dbReference>
<keyword evidence="1" id="KW-0175">Coiled coil</keyword>
<proteinExistence type="predicted"/>
<evidence type="ECO:0000313" key="3">
    <source>
        <dbReference type="Proteomes" id="UP000019183"/>
    </source>
</evidence>
<reference evidence="2" key="1">
    <citation type="submission" date="2013-10" db="EMBL/GenBank/DDBJ databases">
        <title>Antibiotic resistance diversity of beta-lactamase producers in the General Hospital Vienna.</title>
        <authorList>
            <person name="Barisic I."/>
            <person name="Mitteregger D."/>
            <person name="Hirschl A.M."/>
            <person name="Noehammer C."/>
            <person name="Wiesinger-Mayr H."/>
        </authorList>
    </citation>
    <scope>NUCLEOTIDE SEQUENCE [LARGE SCALE GENOMIC DNA]</scope>
    <source>
        <strain evidence="2">IS43</strain>
    </source>
</reference>
<dbReference type="GO" id="GO:0042597">
    <property type="term" value="C:periplasmic space"/>
    <property type="evidence" value="ECO:0007669"/>
    <property type="project" value="InterPro"/>
</dbReference>